<proteinExistence type="predicted"/>
<name>A0ABT0KH72_9GAMM</name>
<evidence type="ECO:0000313" key="2">
    <source>
        <dbReference type="Proteomes" id="UP001165275"/>
    </source>
</evidence>
<gene>
    <name evidence="1" type="ORF">KAJ71_20460</name>
</gene>
<dbReference type="Pfam" id="PF16084">
    <property type="entry name" value="LydB"/>
    <property type="match status" value="1"/>
</dbReference>
<accession>A0ABT0KH72</accession>
<dbReference type="EMBL" id="JAGQDC010000021">
    <property type="protein sequence ID" value="MCL1031370.1"/>
    <property type="molecule type" value="Genomic_DNA"/>
</dbReference>
<keyword evidence="2" id="KW-1185">Reference proteome</keyword>
<protein>
    <submittedName>
        <fullName evidence="1">Uncharacterized protein</fullName>
    </submittedName>
</protein>
<sequence length="146" mass="16801">MISEACLVLVVTAALADRYLFKRRKVIAQEVGEEEYIDEVIRFPVSFKTTCRNVKGARVEYCLRDKKDPTTVITGKARSLFISAKGVTREFLFFNRRYLKDGNWELVVRMTHGDSRINPLYRLFPVQSVVTKVFDIPADKVGLHGR</sequence>
<organism evidence="1 2">
    <name type="scientific">Serratia silvae</name>
    <dbReference type="NCBI Taxonomy" id="2824122"/>
    <lineage>
        <taxon>Bacteria</taxon>
        <taxon>Pseudomonadati</taxon>
        <taxon>Pseudomonadota</taxon>
        <taxon>Gammaproteobacteria</taxon>
        <taxon>Enterobacterales</taxon>
        <taxon>Yersiniaceae</taxon>
        <taxon>Serratia</taxon>
    </lineage>
</organism>
<evidence type="ECO:0000313" key="1">
    <source>
        <dbReference type="EMBL" id="MCL1031370.1"/>
    </source>
</evidence>
<dbReference type="Proteomes" id="UP001165275">
    <property type="component" value="Unassembled WGS sequence"/>
</dbReference>
<dbReference type="RefSeq" id="WP_248947379.1">
    <property type="nucleotide sequence ID" value="NZ_CBCSGY010000016.1"/>
</dbReference>
<reference evidence="1" key="1">
    <citation type="submission" date="2021-04" db="EMBL/GenBank/DDBJ databases">
        <title>Genome sequence of Serratia sp. arafor3.</title>
        <authorList>
            <person name="Besaury L."/>
        </authorList>
    </citation>
    <scope>NUCLEOTIDE SEQUENCE</scope>
    <source>
        <strain evidence="1">Arafor3</strain>
    </source>
</reference>
<comment type="caution">
    <text evidence="1">The sequence shown here is derived from an EMBL/GenBank/DDBJ whole genome shotgun (WGS) entry which is preliminary data.</text>
</comment>
<dbReference type="InterPro" id="IPR032127">
    <property type="entry name" value="LydB"/>
</dbReference>